<proteinExistence type="predicted"/>
<organism evidence="2 3">
    <name type="scientific">Anabarilius grahami</name>
    <name type="common">Kanglang fish</name>
    <name type="synonym">Barilius grahami</name>
    <dbReference type="NCBI Taxonomy" id="495550"/>
    <lineage>
        <taxon>Eukaryota</taxon>
        <taxon>Metazoa</taxon>
        <taxon>Chordata</taxon>
        <taxon>Craniata</taxon>
        <taxon>Vertebrata</taxon>
        <taxon>Euteleostomi</taxon>
        <taxon>Actinopterygii</taxon>
        <taxon>Neopterygii</taxon>
        <taxon>Teleostei</taxon>
        <taxon>Ostariophysi</taxon>
        <taxon>Cypriniformes</taxon>
        <taxon>Xenocyprididae</taxon>
        <taxon>Xenocypridinae</taxon>
        <taxon>Xenocypridinae incertae sedis</taxon>
        <taxon>Anabarilius</taxon>
    </lineage>
</organism>
<feature type="region of interest" description="Disordered" evidence="1">
    <location>
        <begin position="19"/>
        <end position="171"/>
    </location>
</feature>
<dbReference type="EMBL" id="RJVU01026436">
    <property type="protein sequence ID" value="ROL49809.1"/>
    <property type="molecule type" value="Genomic_DNA"/>
</dbReference>
<protein>
    <submittedName>
        <fullName evidence="2">Uncharacterized protein</fullName>
    </submittedName>
</protein>
<feature type="compositionally biased region" description="Low complexity" evidence="1">
    <location>
        <begin position="70"/>
        <end position="80"/>
    </location>
</feature>
<evidence type="ECO:0000313" key="2">
    <source>
        <dbReference type="EMBL" id="ROL49809.1"/>
    </source>
</evidence>
<dbReference type="Proteomes" id="UP000281406">
    <property type="component" value="Unassembled WGS sequence"/>
</dbReference>
<accession>A0A3N0YUD6</accession>
<comment type="caution">
    <text evidence="2">The sequence shown here is derived from an EMBL/GenBank/DDBJ whole genome shotgun (WGS) entry which is preliminary data.</text>
</comment>
<reference evidence="2 3" key="1">
    <citation type="submission" date="2018-10" db="EMBL/GenBank/DDBJ databases">
        <title>Genome assembly for a Yunnan-Guizhou Plateau 3E fish, Anabarilius grahami (Regan), and its evolutionary and genetic applications.</title>
        <authorList>
            <person name="Jiang W."/>
        </authorList>
    </citation>
    <scope>NUCLEOTIDE SEQUENCE [LARGE SCALE GENOMIC DNA]</scope>
    <source>
        <strain evidence="2">AG-KIZ</strain>
        <tissue evidence="2">Muscle</tissue>
    </source>
</reference>
<name>A0A3N0YUD6_ANAGA</name>
<evidence type="ECO:0000313" key="3">
    <source>
        <dbReference type="Proteomes" id="UP000281406"/>
    </source>
</evidence>
<gene>
    <name evidence="2" type="ORF">DPX16_13474</name>
</gene>
<dbReference type="AlphaFoldDB" id="A0A3N0YUD6"/>
<sequence>MEDKKESICVSVIRSFKEMDRPERALQGTHSSGRSEGGLRRIRGVGAGDSNLPFTIGPAEDDTSPTPHRVSPLVPSSPVSPVFPLPPPLTASSSAPPPLVPFSPSSSPTPKYVDPLQCFRPPAPPKPEDPLAPPPASEPNTPPQPVDASSTPWLLPPSAPPEAFSLTTPPGSLVPQAPPWSDVVLPAPSVPPGFAFVLCPTASASDFRFPCSTSDARRPGSTWVSSSSSVVWALRHARSTWVSISSGVSIGRPQGGASQVSTMVPPTSTSPWVLVMVGLWTNI</sequence>
<feature type="compositionally biased region" description="Pro residues" evidence="1">
    <location>
        <begin position="121"/>
        <end position="145"/>
    </location>
</feature>
<evidence type="ECO:0000256" key="1">
    <source>
        <dbReference type="SAM" id="MobiDB-lite"/>
    </source>
</evidence>
<keyword evidence="3" id="KW-1185">Reference proteome</keyword>
<feature type="compositionally biased region" description="Pro residues" evidence="1">
    <location>
        <begin position="81"/>
        <end position="101"/>
    </location>
</feature>